<sequence length="252" mass="28470">RDSTKQPIEDISGPVLDKSCKHICSKCHDSCLQERRIPHLALANGLWIGQVPLQLQGLLWTEQLLIAKVIRNYCVVRVSKSKMHKLRANAVCRAVSMPKILSVLPPKREELDDVLAFLYIGPTRPTPKDYKCTPFLIRYNYLNHCDYIDVEISKDNMAEYPENVPPVNVDYPEAQTTKNAESMAVNDNEEEDGTSEGNCPFTVHTLTSHQLTDLLNRDERGTIRNKASKHFKQGGKALIMSGLSRLLLEVIC</sequence>
<organism evidence="3 4">
    <name type="scientific">Phanerochaete carnosa (strain HHB-10118-sp)</name>
    <name type="common">White-rot fungus</name>
    <name type="synonym">Peniophora carnosa</name>
    <dbReference type="NCBI Taxonomy" id="650164"/>
    <lineage>
        <taxon>Eukaryota</taxon>
        <taxon>Fungi</taxon>
        <taxon>Dikarya</taxon>
        <taxon>Basidiomycota</taxon>
        <taxon>Agaricomycotina</taxon>
        <taxon>Agaricomycetes</taxon>
        <taxon>Polyporales</taxon>
        <taxon>Phanerochaetaceae</taxon>
        <taxon>Phanerochaete</taxon>
    </lineage>
</organism>
<gene>
    <name evidence="3" type="ORF">PHACADRAFT_99731</name>
</gene>
<evidence type="ECO:0000313" key="3">
    <source>
        <dbReference type="EMBL" id="EKM53165.1"/>
    </source>
</evidence>
<reference evidence="3 4" key="1">
    <citation type="journal article" date="2012" name="BMC Genomics">
        <title>Comparative genomics of the white-rot fungi, Phanerochaete carnosa and P. chrysosporium, to elucidate the genetic basis of the distinct wood types they colonize.</title>
        <authorList>
            <person name="Suzuki H."/>
            <person name="MacDonald J."/>
            <person name="Syed K."/>
            <person name="Salamov A."/>
            <person name="Hori C."/>
            <person name="Aerts A."/>
            <person name="Henrissat B."/>
            <person name="Wiebenga A."/>
            <person name="vanKuyk P.A."/>
            <person name="Barry K."/>
            <person name="Lindquist E."/>
            <person name="LaButti K."/>
            <person name="Lapidus A."/>
            <person name="Lucas S."/>
            <person name="Coutinho P."/>
            <person name="Gong Y."/>
            <person name="Samejima M."/>
            <person name="Mahadevan R."/>
            <person name="Abou-Zaid M."/>
            <person name="de Vries R.P."/>
            <person name="Igarashi K."/>
            <person name="Yadav J.S."/>
            <person name="Grigoriev I.V."/>
            <person name="Master E.R."/>
        </authorList>
    </citation>
    <scope>NUCLEOTIDE SEQUENCE [LARGE SCALE GENOMIC DNA]</scope>
    <source>
        <strain evidence="3 4">HHB-10118-sp</strain>
    </source>
</reference>
<dbReference type="KEGG" id="pco:PHACADRAFT_99731"/>
<dbReference type="GeneID" id="18921058"/>
<dbReference type="InParanoid" id="K5W218"/>
<evidence type="ECO:0000313" key="4">
    <source>
        <dbReference type="Proteomes" id="UP000008370"/>
    </source>
</evidence>
<name>K5W218_PHACS</name>
<dbReference type="Proteomes" id="UP000008370">
    <property type="component" value="Unassembled WGS sequence"/>
</dbReference>
<dbReference type="HOGENOM" id="CLU_090397_1_0_1"/>
<dbReference type="AlphaFoldDB" id="K5W218"/>
<dbReference type="RefSeq" id="XP_007397863.1">
    <property type="nucleotide sequence ID" value="XM_007397801.1"/>
</dbReference>
<feature type="non-terminal residue" evidence="3">
    <location>
        <position position="1"/>
    </location>
</feature>
<evidence type="ECO:0000256" key="1">
    <source>
        <dbReference type="SAM" id="MobiDB-lite"/>
    </source>
</evidence>
<dbReference type="Pfam" id="PF20209">
    <property type="entry name" value="DUF6570"/>
    <property type="match status" value="1"/>
</dbReference>
<dbReference type="OrthoDB" id="3221862at2759"/>
<accession>K5W218</accession>
<proteinExistence type="predicted"/>
<feature type="domain" description="DUF6570" evidence="2">
    <location>
        <begin position="35"/>
        <end position="157"/>
    </location>
</feature>
<protein>
    <recommendedName>
        <fullName evidence="2">DUF6570 domain-containing protein</fullName>
    </recommendedName>
</protein>
<dbReference type="EMBL" id="JH930474">
    <property type="protein sequence ID" value="EKM53165.1"/>
    <property type="molecule type" value="Genomic_DNA"/>
</dbReference>
<keyword evidence="4" id="KW-1185">Reference proteome</keyword>
<dbReference type="InterPro" id="IPR046700">
    <property type="entry name" value="DUF6570"/>
</dbReference>
<evidence type="ECO:0000259" key="2">
    <source>
        <dbReference type="Pfam" id="PF20209"/>
    </source>
</evidence>
<dbReference type="STRING" id="650164.K5W218"/>
<feature type="region of interest" description="Disordered" evidence="1">
    <location>
        <begin position="178"/>
        <end position="199"/>
    </location>
</feature>